<protein>
    <recommendedName>
        <fullName evidence="2">Phage integrase SAM-like domain-containing protein</fullName>
    </recommendedName>
</protein>
<feature type="domain" description="Phage integrase SAM-like" evidence="2">
    <location>
        <begin position="16"/>
        <end position="109"/>
    </location>
</feature>
<dbReference type="Pfam" id="PF13102">
    <property type="entry name" value="Phage_int_SAM_5"/>
    <property type="match status" value="1"/>
</dbReference>
<sequence>MNGSSAKLQTNNTTYFADFANLLVEEMLQINQTGNAIVYRTTINRFTAFASNLRLRFNDIDYKLLDGFKRHLLKEGIKPNTISNYFRTLSAIYNKAIKAKLADRSKYPSLDIVFKQERTGFSSAWQYY</sequence>
<dbReference type="SUPFAM" id="SSF56349">
    <property type="entry name" value="DNA breaking-rejoining enzymes"/>
    <property type="match status" value="1"/>
</dbReference>
<dbReference type="Gene3D" id="1.10.150.130">
    <property type="match status" value="1"/>
</dbReference>
<dbReference type="InterPro" id="IPR025269">
    <property type="entry name" value="SAM-like_dom"/>
</dbReference>
<dbReference type="InterPro" id="IPR010998">
    <property type="entry name" value="Integrase_recombinase_N"/>
</dbReference>
<evidence type="ECO:0000256" key="1">
    <source>
        <dbReference type="ARBA" id="ARBA00023125"/>
    </source>
</evidence>
<evidence type="ECO:0000313" key="3">
    <source>
        <dbReference type="EMBL" id="RVU00481.1"/>
    </source>
</evidence>
<comment type="caution">
    <text evidence="3">The sequence shown here is derived from an EMBL/GenBank/DDBJ whole genome shotgun (WGS) entry which is preliminary data.</text>
</comment>
<gene>
    <name evidence="3" type="ORF">EOD41_12745</name>
</gene>
<organism evidence="3 4">
    <name type="scientific">Mucilaginibacter limnophilus</name>
    <dbReference type="NCBI Taxonomy" id="1932778"/>
    <lineage>
        <taxon>Bacteria</taxon>
        <taxon>Pseudomonadati</taxon>
        <taxon>Bacteroidota</taxon>
        <taxon>Sphingobacteriia</taxon>
        <taxon>Sphingobacteriales</taxon>
        <taxon>Sphingobacteriaceae</taxon>
        <taxon>Mucilaginibacter</taxon>
    </lineage>
</organism>
<dbReference type="OrthoDB" id="5326076at2"/>
<dbReference type="Proteomes" id="UP000282759">
    <property type="component" value="Unassembled WGS sequence"/>
</dbReference>
<evidence type="ECO:0000313" key="4">
    <source>
        <dbReference type="Proteomes" id="UP000282759"/>
    </source>
</evidence>
<keyword evidence="1" id="KW-0238">DNA-binding</keyword>
<accession>A0A437MS47</accession>
<proteinExistence type="predicted"/>
<keyword evidence="4" id="KW-1185">Reference proteome</keyword>
<dbReference type="EMBL" id="SACK01000005">
    <property type="protein sequence ID" value="RVU00481.1"/>
    <property type="molecule type" value="Genomic_DNA"/>
</dbReference>
<dbReference type="AlphaFoldDB" id="A0A437MS47"/>
<dbReference type="RefSeq" id="WP_127705749.1">
    <property type="nucleotide sequence ID" value="NZ_SACK01000005.1"/>
</dbReference>
<evidence type="ECO:0000259" key="2">
    <source>
        <dbReference type="Pfam" id="PF13102"/>
    </source>
</evidence>
<name>A0A437MS47_9SPHI</name>
<reference evidence="3 4" key="1">
    <citation type="submission" date="2019-01" db="EMBL/GenBank/DDBJ databases">
        <authorList>
            <person name="Chen W.-M."/>
        </authorList>
    </citation>
    <scope>NUCLEOTIDE SEQUENCE [LARGE SCALE GENOMIC DNA]</scope>
    <source>
        <strain evidence="3 4">YBJ-36</strain>
    </source>
</reference>
<dbReference type="GO" id="GO:0003677">
    <property type="term" value="F:DNA binding"/>
    <property type="evidence" value="ECO:0007669"/>
    <property type="project" value="UniProtKB-KW"/>
</dbReference>
<dbReference type="InterPro" id="IPR011010">
    <property type="entry name" value="DNA_brk_join_enz"/>
</dbReference>